<reference evidence="4 5" key="1">
    <citation type="submission" date="2019-07" db="EMBL/GenBank/DDBJ databases">
        <title>Whole genome shotgun sequence of Deinococcus cellulosilyticus NBRC 106333.</title>
        <authorList>
            <person name="Hosoyama A."/>
            <person name="Uohara A."/>
            <person name="Ohji S."/>
            <person name="Ichikawa N."/>
        </authorList>
    </citation>
    <scope>NUCLEOTIDE SEQUENCE [LARGE SCALE GENOMIC DNA]</scope>
    <source>
        <strain evidence="4 5">NBRC 106333</strain>
    </source>
</reference>
<dbReference type="Proteomes" id="UP000321306">
    <property type="component" value="Unassembled WGS sequence"/>
</dbReference>
<dbReference type="Gene3D" id="3.30.70.2390">
    <property type="match status" value="1"/>
</dbReference>
<keyword evidence="5" id="KW-1185">Reference proteome</keyword>
<accession>A0A511MXS7</accession>
<name>A0A511MXS7_DEIC1</name>
<dbReference type="OrthoDB" id="305468at2"/>
<feature type="domain" description="Cell envelope-related transcriptional attenuator" evidence="2">
    <location>
        <begin position="66"/>
        <end position="212"/>
    </location>
</feature>
<dbReference type="InterPro" id="IPR050922">
    <property type="entry name" value="LytR/CpsA/Psr_CW_biosynth"/>
</dbReference>
<evidence type="ECO:0000259" key="2">
    <source>
        <dbReference type="Pfam" id="PF03816"/>
    </source>
</evidence>
<dbReference type="NCBIfam" id="TIGR00350">
    <property type="entry name" value="lytR_cpsA_psr"/>
    <property type="match status" value="1"/>
</dbReference>
<dbReference type="PANTHER" id="PTHR33392">
    <property type="entry name" value="POLYISOPRENYL-TEICHOIC ACID--PEPTIDOGLYCAN TEICHOIC ACID TRANSFERASE TAGU"/>
    <property type="match status" value="1"/>
</dbReference>
<dbReference type="Gene3D" id="3.40.630.190">
    <property type="entry name" value="LCP protein"/>
    <property type="match status" value="1"/>
</dbReference>
<dbReference type="AlphaFoldDB" id="A0A511MXS7"/>
<evidence type="ECO:0000313" key="4">
    <source>
        <dbReference type="EMBL" id="GEM45370.1"/>
    </source>
</evidence>
<dbReference type="InterPro" id="IPR004474">
    <property type="entry name" value="LytR_CpsA_psr"/>
</dbReference>
<dbReference type="PANTHER" id="PTHR33392:SF6">
    <property type="entry name" value="POLYISOPRENYL-TEICHOIC ACID--PEPTIDOGLYCAN TEICHOIC ACID TRANSFERASE TAGU"/>
    <property type="match status" value="1"/>
</dbReference>
<dbReference type="InterPro" id="IPR027381">
    <property type="entry name" value="LytR/CpsA/Psr_C"/>
</dbReference>
<feature type="domain" description="LytR/CpsA/Psr regulator C-terminal" evidence="3">
    <location>
        <begin position="293"/>
        <end position="376"/>
    </location>
</feature>
<comment type="caution">
    <text evidence="4">The sequence shown here is derived from an EMBL/GenBank/DDBJ whole genome shotgun (WGS) entry which is preliminary data.</text>
</comment>
<comment type="similarity">
    <text evidence="1">Belongs to the LytR/CpsA/Psr (LCP) family.</text>
</comment>
<gene>
    <name evidence="4" type="ORF">DC3_10050</name>
</gene>
<dbReference type="RefSeq" id="WP_146882831.1">
    <property type="nucleotide sequence ID" value="NZ_BJXB01000003.1"/>
</dbReference>
<dbReference type="EMBL" id="BJXB01000003">
    <property type="protein sequence ID" value="GEM45370.1"/>
    <property type="molecule type" value="Genomic_DNA"/>
</dbReference>
<evidence type="ECO:0000259" key="3">
    <source>
        <dbReference type="Pfam" id="PF13399"/>
    </source>
</evidence>
<evidence type="ECO:0000256" key="1">
    <source>
        <dbReference type="ARBA" id="ARBA00006068"/>
    </source>
</evidence>
<protein>
    <submittedName>
        <fullName evidence="4">Membrane protein</fullName>
    </submittedName>
</protein>
<evidence type="ECO:0000313" key="5">
    <source>
        <dbReference type="Proteomes" id="UP000321306"/>
    </source>
</evidence>
<organism evidence="4 5">
    <name type="scientific">Deinococcus cellulosilyticus (strain DSM 18568 / NBRC 106333 / KACC 11606 / 5516J-15)</name>
    <dbReference type="NCBI Taxonomy" id="1223518"/>
    <lineage>
        <taxon>Bacteria</taxon>
        <taxon>Thermotogati</taxon>
        <taxon>Deinococcota</taxon>
        <taxon>Deinococci</taxon>
        <taxon>Deinococcales</taxon>
        <taxon>Deinococcaceae</taxon>
        <taxon>Deinococcus</taxon>
    </lineage>
</organism>
<dbReference type="Pfam" id="PF03816">
    <property type="entry name" value="LytR_cpsA_psr"/>
    <property type="match status" value="1"/>
</dbReference>
<sequence length="378" mass="40986">MRFVMVFILLLLAGLTAYLAPLAPALSKYSAVPQTPQTPQALVLAGVTPEYVGYHQKGPEKFEGLTDTILVLYFMPQEKTLRVVSIPRDTLVQVPGWGGSKVNSANVRGGPDMMRTVISGLIGVPIDGVVLVSLGGVKDVTNALGGVVVDVPQEMKYQDTAAQLNIDLKPGVQKLDGEQAEGFLRFRHDRLGDIGRVQRQQQFLQAFMETLRSPAGLYKLPQVFGAGYQNTRINLSREAAGRWYGALLSRPQLEMVMLPGRFANYGASFWDPDEAGIQDIFNARGPVNPLEASITIMNVGAPAGAARRLKARLDQMGYRNVQVSDLRDGNPSESVVITPQDAVAQKLQQDTGQLKAMKADAGLPGVDATIKLGSDWKE</sequence>
<dbReference type="Pfam" id="PF13399">
    <property type="entry name" value="LytR_C"/>
    <property type="match status" value="1"/>
</dbReference>
<proteinExistence type="inferred from homology"/>